<organism evidence="8 9">
    <name type="scientific">Filobasidium floriforme</name>
    <dbReference type="NCBI Taxonomy" id="5210"/>
    <lineage>
        <taxon>Eukaryota</taxon>
        <taxon>Fungi</taxon>
        <taxon>Dikarya</taxon>
        <taxon>Basidiomycota</taxon>
        <taxon>Agaricomycotina</taxon>
        <taxon>Tremellomycetes</taxon>
        <taxon>Filobasidiales</taxon>
        <taxon>Filobasidiaceae</taxon>
        <taxon>Filobasidium</taxon>
    </lineage>
</organism>
<evidence type="ECO:0000259" key="7">
    <source>
        <dbReference type="PROSITE" id="PS50081"/>
    </source>
</evidence>
<dbReference type="Gene3D" id="3.30.60.20">
    <property type="match status" value="1"/>
</dbReference>
<dbReference type="InterPro" id="IPR002219">
    <property type="entry name" value="PKC_DAG/PE"/>
</dbReference>
<dbReference type="GO" id="GO:0030833">
    <property type="term" value="P:regulation of actin filament polymerization"/>
    <property type="evidence" value="ECO:0007669"/>
    <property type="project" value="TreeGrafter"/>
</dbReference>
<dbReference type="SMART" id="SM00326">
    <property type="entry name" value="SH3"/>
    <property type="match status" value="2"/>
</dbReference>
<evidence type="ECO:0000256" key="1">
    <source>
        <dbReference type="ARBA" id="ARBA00022443"/>
    </source>
</evidence>
<evidence type="ECO:0008006" key="10">
    <source>
        <dbReference type="Google" id="ProtNLM"/>
    </source>
</evidence>
<dbReference type="CDD" id="cd20824">
    <property type="entry name" value="C1_SpBZZ1-like"/>
    <property type="match status" value="1"/>
</dbReference>
<dbReference type="EMBL" id="JABELV010000161">
    <property type="protein sequence ID" value="KAG7528984.1"/>
    <property type="molecule type" value="Genomic_DNA"/>
</dbReference>
<dbReference type="GO" id="GO:0046872">
    <property type="term" value="F:metal ion binding"/>
    <property type="evidence" value="ECO:0007669"/>
    <property type="project" value="UniProtKB-KW"/>
</dbReference>
<feature type="domain" description="Phorbol-ester/DAG-type" evidence="7">
    <location>
        <begin position="238"/>
        <end position="288"/>
    </location>
</feature>
<keyword evidence="3" id="KW-0862">Zinc</keyword>
<evidence type="ECO:0000256" key="5">
    <source>
        <dbReference type="SAM" id="MobiDB-lite"/>
    </source>
</evidence>
<feature type="compositionally biased region" description="Low complexity" evidence="5">
    <location>
        <begin position="429"/>
        <end position="438"/>
    </location>
</feature>
<evidence type="ECO:0000256" key="2">
    <source>
        <dbReference type="ARBA" id="ARBA00022723"/>
    </source>
</evidence>
<dbReference type="InterPro" id="IPR001452">
    <property type="entry name" value="SH3_domain"/>
</dbReference>
<accession>A0A8K0NL37</accession>
<evidence type="ECO:0000256" key="4">
    <source>
        <dbReference type="PROSITE-ProRule" id="PRU00192"/>
    </source>
</evidence>
<gene>
    <name evidence="8" type="ORF">FFLO_05842</name>
</gene>
<dbReference type="InterPro" id="IPR036028">
    <property type="entry name" value="SH3-like_dom_sf"/>
</dbReference>
<dbReference type="PANTHER" id="PTHR15735:SF21">
    <property type="entry name" value="PROTEIN NERVOUS WRECK"/>
    <property type="match status" value="1"/>
</dbReference>
<comment type="caution">
    <text evidence="8">The sequence shown here is derived from an EMBL/GenBank/DDBJ whole genome shotgun (WGS) entry which is preliminary data.</text>
</comment>
<protein>
    <recommendedName>
        <fullName evidence="10">SH3 domain-containing protein</fullName>
    </recommendedName>
</protein>
<dbReference type="InterPro" id="IPR035459">
    <property type="entry name" value="Bzz1_SH3_1"/>
</dbReference>
<proteinExistence type="predicted"/>
<sequence length="690" mass="73678">MGTTADLLVTPFGPGIARPQAELQTLFHTSTLRLNSLLSHSSTVYSHFYTAQATYAQSIVEAHEKVDPAKDADLYAEWNLRPKLEEAPVLRVFEPCPGFLEEGVITLGNGDLGFDEPGGKAGLGPAPTGSHSNNLAHGGNNNKGEEVVVLQNKLAVARESRTRLNKLCVGWRGEIRRGRGVVQAYEENRGLGDPDEIVEAMMITLKDLSLAELKIEALDVEIGLLERALGDDQGAQKPHDFRNASFAIPTPCEYCKSSIWGITKPGSTCRKCGSNVHVKCANKVPAECTGGSSMTTASDRRRSYMFPRKESSTSQSISDLASIASTSKDKEESSLRAIRRSFTSRLHSSDSSSSNAPPPGLSPLAMATPVLPPPHRMTDMDNLDTTGIVGMGSNGSRLHSSASQPVLTSPIQREAGTGRRISMFGAPTGGVVSPGGSPMRRRSGDMLGGPSRGSPGGSPVIEEEVGGLDPSYRMNGTRSMDPSPNGTPGGLPEAKVLFDFEAADDDELTVEKGSMVHVIEPDDGQGWIKVRLEVQGDCLEGLVPAGYVELLPTGSTTPQYRPQVATHISPAVSPVAQPVTHHMSPVSSPVRHIASPGFPFNPPMMPGSYSPSSPPVPPMQSRPSIPTQGAFGQVTALYDYTAAESDEFALKKGVTYNLSRRGTSYDAGWWELSYDDGRTGIAPSNYLRKV</sequence>
<evidence type="ECO:0000256" key="3">
    <source>
        <dbReference type="ARBA" id="ARBA00022833"/>
    </source>
</evidence>
<dbReference type="SMART" id="SM00109">
    <property type="entry name" value="C1"/>
    <property type="match status" value="1"/>
</dbReference>
<evidence type="ECO:0000259" key="6">
    <source>
        <dbReference type="PROSITE" id="PS50002"/>
    </source>
</evidence>
<dbReference type="CDD" id="cd00174">
    <property type="entry name" value="SH3"/>
    <property type="match status" value="1"/>
</dbReference>
<dbReference type="PANTHER" id="PTHR15735">
    <property type="entry name" value="FCH AND DOUBLE SH3 DOMAINS PROTEIN"/>
    <property type="match status" value="1"/>
</dbReference>
<dbReference type="SUPFAM" id="SSF50044">
    <property type="entry name" value="SH3-domain"/>
    <property type="match status" value="2"/>
</dbReference>
<dbReference type="AlphaFoldDB" id="A0A8K0NL37"/>
<dbReference type="PRINTS" id="PR00452">
    <property type="entry name" value="SH3DOMAIN"/>
</dbReference>
<dbReference type="CDD" id="cd11912">
    <property type="entry name" value="SH3_Bzz1_1"/>
    <property type="match status" value="1"/>
</dbReference>
<feature type="domain" description="SH3" evidence="6">
    <location>
        <begin position="629"/>
        <end position="690"/>
    </location>
</feature>
<dbReference type="InterPro" id="IPR046349">
    <property type="entry name" value="C1-like_sf"/>
</dbReference>
<dbReference type="Proteomes" id="UP000812966">
    <property type="component" value="Unassembled WGS sequence"/>
</dbReference>
<dbReference type="Pfam" id="PF00018">
    <property type="entry name" value="SH3_1"/>
    <property type="match status" value="2"/>
</dbReference>
<feature type="compositionally biased region" description="Polar residues" evidence="5">
    <location>
        <begin position="312"/>
        <end position="326"/>
    </location>
</feature>
<keyword evidence="1 4" id="KW-0728">SH3 domain</keyword>
<evidence type="ECO:0000313" key="8">
    <source>
        <dbReference type="EMBL" id="KAG7528984.1"/>
    </source>
</evidence>
<evidence type="ECO:0000313" key="9">
    <source>
        <dbReference type="Proteomes" id="UP000812966"/>
    </source>
</evidence>
<dbReference type="PROSITE" id="PS50081">
    <property type="entry name" value="ZF_DAG_PE_2"/>
    <property type="match status" value="1"/>
</dbReference>
<feature type="compositionally biased region" description="Gly residues" evidence="5">
    <location>
        <begin position="446"/>
        <end position="456"/>
    </location>
</feature>
<feature type="region of interest" description="Disordered" evidence="5">
    <location>
        <begin position="306"/>
        <end position="374"/>
    </location>
</feature>
<dbReference type="PROSITE" id="PS50002">
    <property type="entry name" value="SH3"/>
    <property type="match status" value="2"/>
</dbReference>
<reference evidence="8" key="1">
    <citation type="submission" date="2020-04" db="EMBL/GenBank/DDBJ databases">
        <title>Analysis of mating type loci in Filobasidium floriforme.</title>
        <authorList>
            <person name="Nowrousian M."/>
        </authorList>
    </citation>
    <scope>NUCLEOTIDE SEQUENCE</scope>
    <source>
        <strain evidence="8">CBS 6242</strain>
    </source>
</reference>
<keyword evidence="9" id="KW-1185">Reference proteome</keyword>
<dbReference type="Gene3D" id="2.30.30.40">
    <property type="entry name" value="SH3 Domains"/>
    <property type="match status" value="2"/>
</dbReference>
<dbReference type="Pfam" id="PF00130">
    <property type="entry name" value="C1_1"/>
    <property type="match status" value="1"/>
</dbReference>
<feature type="region of interest" description="Disordered" evidence="5">
    <location>
        <begin position="421"/>
        <end position="459"/>
    </location>
</feature>
<name>A0A8K0NL37_9TREE</name>
<feature type="compositionally biased region" description="Low complexity" evidence="5">
    <location>
        <begin position="341"/>
        <end position="354"/>
    </location>
</feature>
<feature type="domain" description="SH3" evidence="6">
    <location>
        <begin position="489"/>
        <end position="553"/>
    </location>
</feature>
<keyword evidence="2" id="KW-0479">Metal-binding</keyword>
<dbReference type="PROSITE" id="PS00479">
    <property type="entry name" value="ZF_DAG_PE_1"/>
    <property type="match status" value="1"/>
</dbReference>
<dbReference type="SUPFAM" id="SSF57889">
    <property type="entry name" value="Cysteine-rich domain"/>
    <property type="match status" value="1"/>
</dbReference>